<evidence type="ECO:0000256" key="4">
    <source>
        <dbReference type="ARBA" id="ARBA00022598"/>
    </source>
</evidence>
<comment type="subcellular location">
    <subcellularLocation>
        <location evidence="1">Cytoplasm</location>
    </subcellularLocation>
</comment>
<comment type="similarity">
    <text evidence="2">Belongs to the phenylalanyl-tRNA synthetase beta subunit family. Type 2 subfamily.</text>
</comment>
<dbReference type="AlphaFoldDB" id="A0A098EAT2"/>
<keyword evidence="9" id="KW-0648">Protein biosynthesis</keyword>
<keyword evidence="3" id="KW-0963">Cytoplasm</keyword>
<evidence type="ECO:0000256" key="6">
    <source>
        <dbReference type="ARBA" id="ARBA00022741"/>
    </source>
</evidence>
<dbReference type="InterPro" id="IPR004531">
    <property type="entry name" value="Phe-tRNA-synth_IIc_bsu_arc_euk"/>
</dbReference>
<dbReference type="InterPro" id="IPR020825">
    <property type="entry name" value="Phe-tRNA_synthase-like_B3/B4"/>
</dbReference>
<proteinExistence type="inferred from homology"/>
<dbReference type="EMBL" id="CCXY01000173">
    <property type="protein sequence ID" value="CEG12624.1"/>
    <property type="molecule type" value="Genomic_DNA"/>
</dbReference>
<dbReference type="GO" id="GO:0009328">
    <property type="term" value="C:phenylalanine-tRNA ligase complex"/>
    <property type="evidence" value="ECO:0007669"/>
    <property type="project" value="TreeGrafter"/>
</dbReference>
<keyword evidence="10" id="KW-0030">Aminoacyl-tRNA synthetase</keyword>
<dbReference type="GO" id="GO:0004826">
    <property type="term" value="F:phenylalanine-tRNA ligase activity"/>
    <property type="evidence" value="ECO:0007669"/>
    <property type="project" value="UniProtKB-EC"/>
</dbReference>
<dbReference type="NCBIfam" id="TIGR00471">
    <property type="entry name" value="pheT_arch"/>
    <property type="match status" value="1"/>
</dbReference>
<sequence length="268" mass="30415">MPTVEFNTSELVELTGIKDINFLRERIPMLGVDLESIDSEKAIMEIFPNRPDMLCIEGFSRALRNFSGVKKEVGIYEVKEEKEDAERKIFVDKSVKTIRPFISSAIVKNLTITDARLKSLMNIQEKLHITHGRNRKKVAIGIHNSDVVKFPVTYKSVKPTEYKFVPLNFDNLMDLDEILKIHPKGITYGKIISEFDKFPLLVDVNNNTISMPPIINAERTKVTAETKNLFIEVTGTNRYAVEKALAIVVCTLADMGGEIYNVSIKLKH</sequence>
<evidence type="ECO:0000256" key="7">
    <source>
        <dbReference type="ARBA" id="ARBA00022840"/>
    </source>
</evidence>
<dbReference type="GO" id="GO:0006432">
    <property type="term" value="P:phenylalanyl-tRNA aminoacylation"/>
    <property type="evidence" value="ECO:0007669"/>
    <property type="project" value="InterPro"/>
</dbReference>
<gene>
    <name evidence="12" type="ORF">MSIBF_A2540004</name>
</gene>
<evidence type="ECO:0000256" key="5">
    <source>
        <dbReference type="ARBA" id="ARBA00022723"/>
    </source>
</evidence>
<dbReference type="Gene3D" id="3.30.56.10">
    <property type="match status" value="1"/>
</dbReference>
<evidence type="ECO:0000256" key="3">
    <source>
        <dbReference type="ARBA" id="ARBA00022490"/>
    </source>
</evidence>
<dbReference type="PANTHER" id="PTHR10947">
    <property type="entry name" value="PHENYLALANYL-TRNA SYNTHETASE BETA CHAIN AND LEUCINE-RICH REPEAT-CONTAINING PROTEIN 47"/>
    <property type="match status" value="1"/>
</dbReference>
<evidence type="ECO:0000256" key="1">
    <source>
        <dbReference type="ARBA" id="ARBA00004496"/>
    </source>
</evidence>
<dbReference type="EC" id="6.1.1.20" evidence="12"/>
<evidence type="ECO:0000259" key="11">
    <source>
        <dbReference type="SMART" id="SM00873"/>
    </source>
</evidence>
<feature type="domain" description="B3/B4 tRNA-binding" evidence="11">
    <location>
        <begin position="98"/>
        <end position="257"/>
    </location>
</feature>
<keyword evidence="4 12" id="KW-0436">Ligase</keyword>
<evidence type="ECO:0000256" key="9">
    <source>
        <dbReference type="ARBA" id="ARBA00022917"/>
    </source>
</evidence>
<dbReference type="GO" id="GO:0005524">
    <property type="term" value="F:ATP binding"/>
    <property type="evidence" value="ECO:0007669"/>
    <property type="project" value="UniProtKB-KW"/>
</dbReference>
<dbReference type="GO" id="GO:0046872">
    <property type="term" value="F:metal ion binding"/>
    <property type="evidence" value="ECO:0007669"/>
    <property type="project" value="UniProtKB-KW"/>
</dbReference>
<dbReference type="FunFam" id="3.50.40.10:FF:000003">
    <property type="entry name" value="Phenylalanine--tRNA ligase beta subunit"/>
    <property type="match status" value="1"/>
</dbReference>
<dbReference type="Gene3D" id="3.50.40.10">
    <property type="entry name" value="Phenylalanyl-trna Synthetase, Chain B, domain 3"/>
    <property type="match status" value="1"/>
</dbReference>
<protein>
    <submittedName>
        <fullName evidence="12">Phenylalanine--tRNA ligase beta subunit</fullName>
        <ecNumber evidence="12">6.1.1.20</ecNumber>
    </submittedName>
</protein>
<name>A0A098EAT2_9ZZZZ</name>
<keyword evidence="6" id="KW-0547">Nucleotide-binding</keyword>
<keyword evidence="5" id="KW-0479">Metal-binding</keyword>
<evidence type="ECO:0000256" key="8">
    <source>
        <dbReference type="ARBA" id="ARBA00022842"/>
    </source>
</evidence>
<evidence type="ECO:0000256" key="2">
    <source>
        <dbReference type="ARBA" id="ARBA00007438"/>
    </source>
</evidence>
<keyword evidence="7" id="KW-0067">ATP-binding</keyword>
<dbReference type="SMART" id="SM00873">
    <property type="entry name" value="B3_4"/>
    <property type="match status" value="1"/>
</dbReference>
<reference evidence="12" key="1">
    <citation type="submission" date="2014-09" db="EMBL/GenBank/DDBJ databases">
        <authorList>
            <person name="Probst J Alexander"/>
        </authorList>
    </citation>
    <scope>NUCLEOTIDE SEQUENCE</scope>
</reference>
<evidence type="ECO:0000313" key="12">
    <source>
        <dbReference type="EMBL" id="CEG12624.1"/>
    </source>
</evidence>
<keyword evidence="8" id="KW-0460">Magnesium</keyword>
<organism evidence="12">
    <name type="scientific">groundwater metagenome</name>
    <dbReference type="NCBI Taxonomy" id="717931"/>
    <lineage>
        <taxon>unclassified sequences</taxon>
        <taxon>metagenomes</taxon>
        <taxon>ecological metagenomes</taxon>
    </lineage>
</organism>
<evidence type="ECO:0000256" key="10">
    <source>
        <dbReference type="ARBA" id="ARBA00023146"/>
    </source>
</evidence>
<dbReference type="PANTHER" id="PTHR10947:SF0">
    <property type="entry name" value="PHENYLALANINE--TRNA LIGASE BETA SUBUNIT"/>
    <property type="match status" value="1"/>
</dbReference>
<dbReference type="GO" id="GO:0003723">
    <property type="term" value="F:RNA binding"/>
    <property type="evidence" value="ECO:0007669"/>
    <property type="project" value="InterPro"/>
</dbReference>
<accession>A0A098EAT2</accession>
<dbReference type="InterPro" id="IPR045060">
    <property type="entry name" value="Phe-tRNA-ligase_IIc_bsu"/>
</dbReference>
<dbReference type="InterPro" id="IPR005146">
    <property type="entry name" value="B3/B4_tRNA-bd"/>
</dbReference>